<dbReference type="AlphaFoldDB" id="A0A5B0QS29"/>
<evidence type="ECO:0000256" key="1">
    <source>
        <dbReference type="SAM" id="MobiDB-lite"/>
    </source>
</evidence>
<protein>
    <submittedName>
        <fullName evidence="2">Uncharacterized protein</fullName>
    </submittedName>
</protein>
<evidence type="ECO:0000313" key="2">
    <source>
        <dbReference type="EMBL" id="KAA1115684.1"/>
    </source>
</evidence>
<evidence type="ECO:0000313" key="3">
    <source>
        <dbReference type="Proteomes" id="UP000325313"/>
    </source>
</evidence>
<feature type="compositionally biased region" description="Basic residues" evidence="1">
    <location>
        <begin position="41"/>
        <end position="57"/>
    </location>
</feature>
<proteinExistence type="predicted"/>
<organism evidence="2 3">
    <name type="scientific">Puccinia graminis f. sp. tritici</name>
    <dbReference type="NCBI Taxonomy" id="56615"/>
    <lineage>
        <taxon>Eukaryota</taxon>
        <taxon>Fungi</taxon>
        <taxon>Dikarya</taxon>
        <taxon>Basidiomycota</taxon>
        <taxon>Pucciniomycotina</taxon>
        <taxon>Pucciniomycetes</taxon>
        <taxon>Pucciniales</taxon>
        <taxon>Pucciniaceae</taxon>
        <taxon>Puccinia</taxon>
    </lineage>
</organism>
<accession>A0A5B0QS29</accession>
<name>A0A5B0QS29_PUCGR</name>
<sequence>MRPSICRIVVSVASSTISLPVCTLQLPIQPVTITPSLSVPKQHRRTGNSTKWPHRQSRCQSSSPPPQILTNKQPMIDTEQTQTQDQQEYQAVHPLAVAAAEDVFTMAQLLSIAGLDLTHSVISTGFKDNRRGFSHDA</sequence>
<feature type="region of interest" description="Disordered" evidence="1">
    <location>
        <begin position="39"/>
        <end position="71"/>
    </location>
</feature>
<dbReference type="Proteomes" id="UP000325313">
    <property type="component" value="Unassembled WGS sequence"/>
</dbReference>
<gene>
    <name evidence="2" type="ORF">PGTUg99_025249</name>
</gene>
<comment type="caution">
    <text evidence="2">The sequence shown here is derived from an EMBL/GenBank/DDBJ whole genome shotgun (WGS) entry which is preliminary data.</text>
</comment>
<dbReference type="EMBL" id="VDEP01000272">
    <property type="protein sequence ID" value="KAA1115684.1"/>
    <property type="molecule type" value="Genomic_DNA"/>
</dbReference>
<reference evidence="2 3" key="1">
    <citation type="submission" date="2019-05" db="EMBL/GenBank/DDBJ databases">
        <title>Emergence of the Ug99 lineage of the wheat stem rust pathogen through somatic hybridization.</title>
        <authorList>
            <person name="Li F."/>
            <person name="Upadhyaya N.M."/>
            <person name="Sperschneider J."/>
            <person name="Matny O."/>
            <person name="Nguyen-Phuc H."/>
            <person name="Mago R."/>
            <person name="Raley C."/>
            <person name="Miller M.E."/>
            <person name="Silverstein K.A.T."/>
            <person name="Henningsen E."/>
            <person name="Hirsch C.D."/>
            <person name="Visser B."/>
            <person name="Pretorius Z.A."/>
            <person name="Steffenson B.J."/>
            <person name="Schwessinger B."/>
            <person name="Dodds P.N."/>
            <person name="Figueroa M."/>
        </authorList>
    </citation>
    <scope>NUCLEOTIDE SEQUENCE [LARGE SCALE GENOMIC DNA]</scope>
    <source>
        <strain evidence="2 3">Ug99</strain>
    </source>
</reference>